<gene>
    <name evidence="1" type="ORF">FA13DRAFT_1799880</name>
</gene>
<protein>
    <submittedName>
        <fullName evidence="1">Uncharacterized protein</fullName>
    </submittedName>
</protein>
<evidence type="ECO:0000313" key="1">
    <source>
        <dbReference type="EMBL" id="TEB21423.1"/>
    </source>
</evidence>
<organism evidence="1 2">
    <name type="scientific">Coprinellus micaceus</name>
    <name type="common">Glistening ink-cap mushroom</name>
    <name type="synonym">Coprinus micaceus</name>
    <dbReference type="NCBI Taxonomy" id="71717"/>
    <lineage>
        <taxon>Eukaryota</taxon>
        <taxon>Fungi</taxon>
        <taxon>Dikarya</taxon>
        <taxon>Basidiomycota</taxon>
        <taxon>Agaricomycotina</taxon>
        <taxon>Agaricomycetes</taxon>
        <taxon>Agaricomycetidae</taxon>
        <taxon>Agaricales</taxon>
        <taxon>Agaricineae</taxon>
        <taxon>Psathyrellaceae</taxon>
        <taxon>Coprinellus</taxon>
    </lineage>
</organism>
<sequence>MSALAICIFTSTIHLIMTLVKLRDSITDSGGKVRYELLKEMSCVTPIAGVFISDGALSLILLLSIGLSTVVCSLENAMYYYCPTWPWAHAIFSHVVSNGDLATKAC</sequence>
<dbReference type="Proteomes" id="UP000298030">
    <property type="component" value="Unassembled WGS sequence"/>
</dbReference>
<accession>A0A4Y7SHU8</accession>
<keyword evidence="2" id="KW-1185">Reference proteome</keyword>
<reference evidence="1 2" key="1">
    <citation type="journal article" date="2019" name="Nat. Ecol. Evol.">
        <title>Megaphylogeny resolves global patterns of mushroom evolution.</title>
        <authorList>
            <person name="Varga T."/>
            <person name="Krizsan K."/>
            <person name="Foldi C."/>
            <person name="Dima B."/>
            <person name="Sanchez-Garcia M."/>
            <person name="Sanchez-Ramirez S."/>
            <person name="Szollosi G.J."/>
            <person name="Szarkandi J.G."/>
            <person name="Papp V."/>
            <person name="Albert L."/>
            <person name="Andreopoulos W."/>
            <person name="Angelini C."/>
            <person name="Antonin V."/>
            <person name="Barry K.W."/>
            <person name="Bougher N.L."/>
            <person name="Buchanan P."/>
            <person name="Buyck B."/>
            <person name="Bense V."/>
            <person name="Catcheside P."/>
            <person name="Chovatia M."/>
            <person name="Cooper J."/>
            <person name="Damon W."/>
            <person name="Desjardin D."/>
            <person name="Finy P."/>
            <person name="Geml J."/>
            <person name="Haridas S."/>
            <person name="Hughes K."/>
            <person name="Justo A."/>
            <person name="Karasinski D."/>
            <person name="Kautmanova I."/>
            <person name="Kiss B."/>
            <person name="Kocsube S."/>
            <person name="Kotiranta H."/>
            <person name="LaButti K.M."/>
            <person name="Lechner B.E."/>
            <person name="Liimatainen K."/>
            <person name="Lipzen A."/>
            <person name="Lukacs Z."/>
            <person name="Mihaltcheva S."/>
            <person name="Morgado L.N."/>
            <person name="Niskanen T."/>
            <person name="Noordeloos M.E."/>
            <person name="Ohm R.A."/>
            <person name="Ortiz-Santana B."/>
            <person name="Ovrebo C."/>
            <person name="Racz N."/>
            <person name="Riley R."/>
            <person name="Savchenko A."/>
            <person name="Shiryaev A."/>
            <person name="Soop K."/>
            <person name="Spirin V."/>
            <person name="Szebenyi C."/>
            <person name="Tomsovsky M."/>
            <person name="Tulloss R.E."/>
            <person name="Uehling J."/>
            <person name="Grigoriev I.V."/>
            <person name="Vagvolgyi C."/>
            <person name="Papp T."/>
            <person name="Martin F.M."/>
            <person name="Miettinen O."/>
            <person name="Hibbett D.S."/>
            <person name="Nagy L.G."/>
        </authorList>
    </citation>
    <scope>NUCLEOTIDE SEQUENCE [LARGE SCALE GENOMIC DNA]</scope>
    <source>
        <strain evidence="1 2">FP101781</strain>
    </source>
</reference>
<name>A0A4Y7SHU8_COPMI</name>
<dbReference type="OrthoDB" id="3068313at2759"/>
<comment type="caution">
    <text evidence="1">The sequence shown here is derived from an EMBL/GenBank/DDBJ whole genome shotgun (WGS) entry which is preliminary data.</text>
</comment>
<dbReference type="EMBL" id="QPFP01000111">
    <property type="protein sequence ID" value="TEB21423.1"/>
    <property type="molecule type" value="Genomic_DNA"/>
</dbReference>
<proteinExistence type="predicted"/>
<evidence type="ECO:0000313" key="2">
    <source>
        <dbReference type="Proteomes" id="UP000298030"/>
    </source>
</evidence>
<dbReference type="AlphaFoldDB" id="A0A4Y7SHU8"/>